<dbReference type="OrthoDB" id="1750165at2759"/>
<protein>
    <recommendedName>
        <fullName evidence="2">Retroviral polymerase SH3-like domain-containing protein</fullName>
    </recommendedName>
</protein>
<organism evidence="3 4">
    <name type="scientific">Thalictrum thalictroides</name>
    <name type="common">Rue-anemone</name>
    <name type="synonym">Anemone thalictroides</name>
    <dbReference type="NCBI Taxonomy" id="46969"/>
    <lineage>
        <taxon>Eukaryota</taxon>
        <taxon>Viridiplantae</taxon>
        <taxon>Streptophyta</taxon>
        <taxon>Embryophyta</taxon>
        <taxon>Tracheophyta</taxon>
        <taxon>Spermatophyta</taxon>
        <taxon>Magnoliopsida</taxon>
        <taxon>Ranunculales</taxon>
        <taxon>Ranunculaceae</taxon>
        <taxon>Thalictroideae</taxon>
        <taxon>Thalictrum</taxon>
    </lineage>
</organism>
<evidence type="ECO:0000259" key="2">
    <source>
        <dbReference type="Pfam" id="PF25597"/>
    </source>
</evidence>
<dbReference type="AlphaFoldDB" id="A0A7J6W921"/>
<feature type="domain" description="Retroviral polymerase SH3-like" evidence="2">
    <location>
        <begin position="17"/>
        <end position="78"/>
    </location>
</feature>
<accession>A0A7J6W921</accession>
<comment type="caution">
    <text evidence="3">The sequence shown here is derived from an EMBL/GenBank/DDBJ whole genome shotgun (WGS) entry which is preliminary data.</text>
</comment>
<feature type="compositionally biased region" description="Basic and acidic residues" evidence="1">
    <location>
        <begin position="125"/>
        <end position="135"/>
    </location>
</feature>
<gene>
    <name evidence="3" type="ORF">FRX31_016996</name>
</gene>
<reference evidence="3 4" key="1">
    <citation type="submission" date="2020-06" db="EMBL/GenBank/DDBJ databases">
        <title>Transcriptomic and genomic resources for Thalictrum thalictroides and T. hernandezii: Facilitating candidate gene discovery in an emerging model plant lineage.</title>
        <authorList>
            <person name="Arias T."/>
            <person name="Riano-Pachon D.M."/>
            <person name="Di Stilio V.S."/>
        </authorList>
    </citation>
    <scope>NUCLEOTIDE SEQUENCE [LARGE SCALE GENOMIC DNA]</scope>
    <source>
        <strain evidence="4">cv. WT478/WT964</strain>
        <tissue evidence="3">Leaves</tissue>
    </source>
</reference>
<feature type="region of interest" description="Disordered" evidence="1">
    <location>
        <begin position="113"/>
        <end position="138"/>
    </location>
</feature>
<evidence type="ECO:0000313" key="3">
    <source>
        <dbReference type="EMBL" id="KAF5193417.1"/>
    </source>
</evidence>
<dbReference type="Proteomes" id="UP000554482">
    <property type="component" value="Unassembled WGS sequence"/>
</dbReference>
<name>A0A7J6W921_THATH</name>
<evidence type="ECO:0000256" key="1">
    <source>
        <dbReference type="SAM" id="MobiDB-lite"/>
    </source>
</evidence>
<keyword evidence="4" id="KW-1185">Reference proteome</keyword>
<dbReference type="InterPro" id="IPR057670">
    <property type="entry name" value="SH3_retrovirus"/>
</dbReference>
<sequence>MIFQVPPSYKHLRVFGCLCYAHIPISNRQHKFSPRASQCVFVGYPFGQKGYRVYDINTRRIYTSRNVVFIENTFPLALTQKDQPSDIVIPHPVLDVTNSSNIISNETELFVHQTQPPEDTSTSECHPDLPNDRPQRLRNPPAYLRDYICPTLCQVSASGSPLLHSPLQVRIIL</sequence>
<dbReference type="EMBL" id="JABWDY010020072">
    <property type="protein sequence ID" value="KAF5193417.1"/>
    <property type="molecule type" value="Genomic_DNA"/>
</dbReference>
<feature type="compositionally biased region" description="Polar residues" evidence="1">
    <location>
        <begin position="113"/>
        <end position="124"/>
    </location>
</feature>
<dbReference type="Pfam" id="PF25597">
    <property type="entry name" value="SH3_retrovirus"/>
    <property type="match status" value="1"/>
</dbReference>
<evidence type="ECO:0000313" key="4">
    <source>
        <dbReference type="Proteomes" id="UP000554482"/>
    </source>
</evidence>
<proteinExistence type="predicted"/>